<comment type="caution">
    <text evidence="3">The sequence shown here is derived from an EMBL/GenBank/DDBJ whole genome shotgun (WGS) entry which is preliminary data.</text>
</comment>
<evidence type="ECO:0000313" key="4">
    <source>
        <dbReference type="Proteomes" id="UP000622405"/>
    </source>
</evidence>
<keyword evidence="4" id="KW-1185">Reference proteome</keyword>
<name>A0ABR6YX35_9FIRM</name>
<accession>A0ABR6YX35</accession>
<feature type="compositionally biased region" description="Acidic residues" evidence="2">
    <location>
        <begin position="568"/>
        <end position="578"/>
    </location>
</feature>
<feature type="coiled-coil region" evidence="1">
    <location>
        <begin position="123"/>
        <end position="154"/>
    </location>
</feature>
<keyword evidence="1" id="KW-0175">Coiled coil</keyword>
<dbReference type="EMBL" id="WJBE01000006">
    <property type="protein sequence ID" value="MBC3899753.1"/>
    <property type="molecule type" value="Genomic_DNA"/>
</dbReference>
<organism evidence="3 4">
    <name type="scientific">Acetobacterium malicum</name>
    <dbReference type="NCBI Taxonomy" id="52692"/>
    <lineage>
        <taxon>Bacteria</taxon>
        <taxon>Bacillati</taxon>
        <taxon>Bacillota</taxon>
        <taxon>Clostridia</taxon>
        <taxon>Eubacteriales</taxon>
        <taxon>Eubacteriaceae</taxon>
        <taxon>Acetobacterium</taxon>
    </lineage>
</organism>
<dbReference type="Proteomes" id="UP000622405">
    <property type="component" value="Unassembled WGS sequence"/>
</dbReference>
<evidence type="ECO:0008006" key="5">
    <source>
        <dbReference type="Google" id="ProtNLM"/>
    </source>
</evidence>
<evidence type="ECO:0000313" key="3">
    <source>
        <dbReference type="EMBL" id="MBC3899753.1"/>
    </source>
</evidence>
<feature type="region of interest" description="Disordered" evidence="2">
    <location>
        <begin position="552"/>
        <end position="578"/>
    </location>
</feature>
<sequence length="578" mass="65137">MANGQNASLSVGMDQILQLGEVTARILYAIVESEKAKMMKQAAGVVQAAGKTALDDNKAEVSPAKSENQAVLERVDPIDTNLLDKLDSTFKEFLLVSREVINQTREPVIDLKNMEQLIDPNPITREEKALAKEINALDQAVERTNKSLDQFSEAAQDSRIPRRTVIRSLGEKMIQVDDKRIAVARGIENYFSNMTNRARIGFATWMVNQFDGINSRFEQIKNVANQQIDEINRAEKNNPVREAASETAANIQMNTLTMDSNSPEIDKIRDLLLAMENTMSDLMRAIHAVNQSPSETRTVSNDANPIITSEVAKTQENDGEIKADPVIANASVTDRIYHVDEYGLMLLDLHDGFDADPQKLTDFIHFSTRFQQYTTKNQQLIFAQNANAIQVANIQDLLEKGIQVKEGEDPIQIFVPNDAKEGPRFVMGSIYDITQTDWPENDDPEMKIGKELVENQSLTAGILEYCQATIKPNYNGVEGQLEAQGVALMLLAHNNLKAPAELNERLKKTYQAYREELQDSPSDHQKRLDATFKSMNKTFQDHVAELDQYLSHQPVTPEESSLKRELEERQEEVWEPEM</sequence>
<evidence type="ECO:0000256" key="2">
    <source>
        <dbReference type="SAM" id="MobiDB-lite"/>
    </source>
</evidence>
<gene>
    <name evidence="3" type="ORF">GH811_09005</name>
</gene>
<dbReference type="RefSeq" id="WP_186894161.1">
    <property type="nucleotide sequence ID" value="NZ_WJBE01000006.1"/>
</dbReference>
<proteinExistence type="predicted"/>
<protein>
    <recommendedName>
        <fullName evidence="5">LXG domain-containing protein</fullName>
    </recommendedName>
</protein>
<evidence type="ECO:0000256" key="1">
    <source>
        <dbReference type="SAM" id="Coils"/>
    </source>
</evidence>
<reference evidence="3 4" key="1">
    <citation type="journal article" date="2020" name="mSystems">
        <title>Defining Genomic and Predicted Metabolic Features of the Acetobacterium Genus.</title>
        <authorList>
            <person name="Ross D.E."/>
            <person name="Marshall C.W."/>
            <person name="Gulliver D."/>
            <person name="May H.D."/>
            <person name="Norman R.S."/>
        </authorList>
    </citation>
    <scope>NUCLEOTIDE SEQUENCE [LARGE SCALE GENOMIC DNA]</scope>
    <source>
        <strain evidence="3 4">DSM 4132</strain>
    </source>
</reference>